<feature type="compositionally biased region" description="Basic and acidic residues" evidence="1">
    <location>
        <begin position="10"/>
        <end position="27"/>
    </location>
</feature>
<feature type="compositionally biased region" description="Basic and acidic residues" evidence="1">
    <location>
        <begin position="102"/>
        <end position="120"/>
    </location>
</feature>
<reference evidence="2" key="1">
    <citation type="submission" date="2021-01" db="EMBL/GenBank/DDBJ databases">
        <title>Genome sequence of strain Noviherbaspirillum sp. DKR-6.</title>
        <authorList>
            <person name="Chaudhary D.K."/>
        </authorList>
    </citation>
    <scope>NUCLEOTIDE SEQUENCE</scope>
    <source>
        <strain evidence="2">DKR-6</strain>
    </source>
</reference>
<organism evidence="2 3">
    <name type="scientific">Noviherbaspirillum pedocola</name>
    <dbReference type="NCBI Taxonomy" id="2801341"/>
    <lineage>
        <taxon>Bacteria</taxon>
        <taxon>Pseudomonadati</taxon>
        <taxon>Pseudomonadota</taxon>
        <taxon>Betaproteobacteria</taxon>
        <taxon>Burkholderiales</taxon>
        <taxon>Oxalobacteraceae</taxon>
        <taxon>Noviherbaspirillum</taxon>
    </lineage>
</organism>
<evidence type="ECO:0000313" key="3">
    <source>
        <dbReference type="Proteomes" id="UP000622890"/>
    </source>
</evidence>
<proteinExistence type="predicted"/>
<sequence length="146" mass="15767">MTTSKKGSKGTKDPQDTGKYGHDDRYSQESQSPAREAEDEKTLDHALKATFPASDPVAECMPKEEVSAKEQAEEGLIDSAVEMTFPASDPVSLDPNSITRIEKAPEPINAHEDHQNRSLDTKASSPALDKEIEQAKAKKGGKGKSS</sequence>
<dbReference type="EMBL" id="JAEPBG010000023">
    <property type="protein sequence ID" value="MBK4738550.1"/>
    <property type="molecule type" value="Genomic_DNA"/>
</dbReference>
<feature type="compositionally biased region" description="Basic and acidic residues" evidence="1">
    <location>
        <begin position="35"/>
        <end position="47"/>
    </location>
</feature>
<comment type="caution">
    <text evidence="2">The sequence shown here is derived from an EMBL/GenBank/DDBJ whole genome shotgun (WGS) entry which is preliminary data.</text>
</comment>
<gene>
    <name evidence="2" type="ORF">JJB74_28370</name>
</gene>
<evidence type="ECO:0000313" key="2">
    <source>
        <dbReference type="EMBL" id="MBK4738550.1"/>
    </source>
</evidence>
<protein>
    <submittedName>
        <fullName evidence="2">Uncharacterized protein</fullName>
    </submittedName>
</protein>
<keyword evidence="3" id="KW-1185">Reference proteome</keyword>
<feature type="region of interest" description="Disordered" evidence="1">
    <location>
        <begin position="102"/>
        <end position="146"/>
    </location>
</feature>
<accession>A0A934W992</accession>
<dbReference type="AlphaFoldDB" id="A0A934W992"/>
<dbReference type="RefSeq" id="WP_200597884.1">
    <property type="nucleotide sequence ID" value="NZ_JAEPBG010000023.1"/>
</dbReference>
<name>A0A934W992_9BURK</name>
<feature type="compositionally biased region" description="Basic and acidic residues" evidence="1">
    <location>
        <begin position="61"/>
        <end position="72"/>
    </location>
</feature>
<evidence type="ECO:0000256" key="1">
    <source>
        <dbReference type="SAM" id="MobiDB-lite"/>
    </source>
</evidence>
<dbReference type="Proteomes" id="UP000622890">
    <property type="component" value="Unassembled WGS sequence"/>
</dbReference>
<feature type="compositionally biased region" description="Basic residues" evidence="1">
    <location>
        <begin position="137"/>
        <end position="146"/>
    </location>
</feature>
<feature type="region of interest" description="Disordered" evidence="1">
    <location>
        <begin position="1"/>
        <end position="73"/>
    </location>
</feature>